<reference evidence="3 4" key="1">
    <citation type="submission" date="2020-05" db="EMBL/GenBank/DDBJ databases">
        <title>Nakamurella sp. DB0629 isolated from air conditioner.</title>
        <authorList>
            <person name="Kim D.H."/>
            <person name="Kim D.-U."/>
        </authorList>
    </citation>
    <scope>NUCLEOTIDE SEQUENCE [LARGE SCALE GENOMIC DNA]</scope>
    <source>
        <strain evidence="3 4">DB0629</strain>
    </source>
</reference>
<name>A0A849AAQ1_9ACTN</name>
<dbReference type="EMBL" id="JABEND010000003">
    <property type="protein sequence ID" value="NNG35560.1"/>
    <property type="molecule type" value="Genomic_DNA"/>
</dbReference>
<dbReference type="SUPFAM" id="SSF53474">
    <property type="entry name" value="alpha/beta-Hydrolases"/>
    <property type="match status" value="1"/>
</dbReference>
<keyword evidence="3" id="KW-0378">Hydrolase</keyword>
<organism evidence="3 4">
    <name type="scientific">Nakamurella aerolata</name>
    <dbReference type="NCBI Taxonomy" id="1656892"/>
    <lineage>
        <taxon>Bacteria</taxon>
        <taxon>Bacillati</taxon>
        <taxon>Actinomycetota</taxon>
        <taxon>Actinomycetes</taxon>
        <taxon>Nakamurellales</taxon>
        <taxon>Nakamurellaceae</taxon>
        <taxon>Nakamurella</taxon>
    </lineage>
</organism>
<evidence type="ECO:0000313" key="4">
    <source>
        <dbReference type="Proteomes" id="UP000562984"/>
    </source>
</evidence>
<proteinExistence type="predicted"/>
<sequence>MTFQRTRRPRRARPGSLRSPDGARLLQLAATSDAPDATVLLLHGGKDGTSRATAPGWWPPVLRMRPIGSSVRRSPQTPRLATYLLVDELRSWNGGEPPVRDASWAIAQLRQANPDTPIVLVGHSMGGRVAIRVIGAEGVVGAVGLAPWLPSGEPVPDLTDRRLVLLHGTADKIIPVRYSEDWAERAGVELRIIAGGDHSMLRPLPTWHRMTGEAVAEVLRGG</sequence>
<feature type="domain" description="KANL3/Tex30 alpha/beta hydrolase-like" evidence="2">
    <location>
        <begin position="106"/>
        <end position="200"/>
    </location>
</feature>
<dbReference type="Proteomes" id="UP000562984">
    <property type="component" value="Unassembled WGS sequence"/>
</dbReference>
<evidence type="ECO:0000259" key="2">
    <source>
        <dbReference type="Pfam" id="PF20408"/>
    </source>
</evidence>
<comment type="caution">
    <text evidence="3">The sequence shown here is derived from an EMBL/GenBank/DDBJ whole genome shotgun (WGS) entry which is preliminary data.</text>
</comment>
<accession>A0A849AAQ1</accession>
<dbReference type="InterPro" id="IPR046879">
    <property type="entry name" value="KANL3/Tex30_Abhydrolase"/>
</dbReference>
<evidence type="ECO:0000313" key="3">
    <source>
        <dbReference type="EMBL" id="NNG35560.1"/>
    </source>
</evidence>
<dbReference type="GO" id="GO:0016787">
    <property type="term" value="F:hydrolase activity"/>
    <property type="evidence" value="ECO:0007669"/>
    <property type="project" value="UniProtKB-KW"/>
</dbReference>
<dbReference type="RefSeq" id="WP_171199231.1">
    <property type="nucleotide sequence ID" value="NZ_JABEND010000003.1"/>
</dbReference>
<keyword evidence="4" id="KW-1185">Reference proteome</keyword>
<protein>
    <submittedName>
        <fullName evidence="3">Alpha/beta hydrolase</fullName>
    </submittedName>
</protein>
<dbReference type="Pfam" id="PF20408">
    <property type="entry name" value="Abhydrolase_11"/>
    <property type="match status" value="1"/>
</dbReference>
<feature type="region of interest" description="Disordered" evidence="1">
    <location>
        <begin position="1"/>
        <end position="21"/>
    </location>
</feature>
<feature type="compositionally biased region" description="Basic residues" evidence="1">
    <location>
        <begin position="1"/>
        <end position="13"/>
    </location>
</feature>
<dbReference type="AlphaFoldDB" id="A0A849AAQ1"/>
<gene>
    <name evidence="3" type="ORF">HKD39_07510</name>
</gene>
<dbReference type="Gene3D" id="3.40.50.1820">
    <property type="entry name" value="alpha/beta hydrolase"/>
    <property type="match status" value="1"/>
</dbReference>
<evidence type="ECO:0000256" key="1">
    <source>
        <dbReference type="SAM" id="MobiDB-lite"/>
    </source>
</evidence>
<dbReference type="InterPro" id="IPR029058">
    <property type="entry name" value="AB_hydrolase_fold"/>
</dbReference>